<evidence type="ECO:0000256" key="6">
    <source>
        <dbReference type="RuleBase" id="RU361133"/>
    </source>
</evidence>
<evidence type="ECO:0000256" key="4">
    <source>
        <dbReference type="ARBA" id="ARBA00023098"/>
    </source>
</evidence>
<comment type="catalytic activity">
    <reaction evidence="6">
        <text>a 1,2-diacyl-sn-glycero-3-phospho-(1D-myo-inositol-4,5-bisphosphate) + H2O = 1D-myo-inositol 1,4,5-trisphosphate + a 1,2-diacyl-sn-glycerol + H(+)</text>
        <dbReference type="Rhea" id="RHEA:33179"/>
        <dbReference type="ChEBI" id="CHEBI:15377"/>
        <dbReference type="ChEBI" id="CHEBI:15378"/>
        <dbReference type="ChEBI" id="CHEBI:17815"/>
        <dbReference type="ChEBI" id="CHEBI:58456"/>
        <dbReference type="ChEBI" id="CHEBI:203600"/>
        <dbReference type="EC" id="3.1.4.11"/>
    </reaction>
</comment>
<feature type="region of interest" description="Disordered" evidence="7">
    <location>
        <begin position="567"/>
        <end position="721"/>
    </location>
</feature>
<keyword evidence="2 6" id="KW-0378">Hydrolase</keyword>
<evidence type="ECO:0000313" key="11">
    <source>
        <dbReference type="EMBL" id="ORZ32619.1"/>
    </source>
</evidence>
<dbReference type="Gene3D" id="2.30.29.30">
    <property type="entry name" value="Pleckstrin-homology domain (PH domain)/Phosphotyrosine-binding domain (PTB)"/>
    <property type="match status" value="1"/>
</dbReference>
<feature type="compositionally biased region" description="Low complexity" evidence="7">
    <location>
        <begin position="625"/>
        <end position="637"/>
    </location>
</feature>
<keyword evidence="4 6" id="KW-0443">Lipid metabolism</keyword>
<feature type="domain" description="C2" evidence="8">
    <location>
        <begin position="883"/>
        <end position="1146"/>
    </location>
</feature>
<dbReference type="InterPro" id="IPR017946">
    <property type="entry name" value="PLC-like_Pdiesterase_TIM-brl"/>
</dbReference>
<feature type="compositionally biased region" description="Polar residues" evidence="7">
    <location>
        <begin position="582"/>
        <end position="598"/>
    </location>
</feature>
<dbReference type="Pfam" id="PF00387">
    <property type="entry name" value="PI-PLC-Y"/>
    <property type="match status" value="1"/>
</dbReference>
<dbReference type="PROSITE" id="PS50004">
    <property type="entry name" value="C2"/>
    <property type="match status" value="1"/>
</dbReference>
<keyword evidence="12" id="KW-1185">Reference proteome</keyword>
<dbReference type="SUPFAM" id="SSF51695">
    <property type="entry name" value="PLC-like phosphodiesterases"/>
    <property type="match status" value="1"/>
</dbReference>
<feature type="domain" description="EF-hand" evidence="10">
    <location>
        <begin position="280"/>
        <end position="315"/>
    </location>
</feature>
<dbReference type="EC" id="3.1.4.11" evidence="1 6"/>
<accession>A0A1Y2HDI2</accession>
<proteinExistence type="predicted"/>
<dbReference type="InterPro" id="IPR011992">
    <property type="entry name" value="EF-hand-dom_pair"/>
</dbReference>
<comment type="caution">
    <text evidence="11">The sequence shown here is derived from an EMBL/GenBank/DDBJ whole genome shotgun (WGS) entry which is preliminary data.</text>
</comment>
<feature type="compositionally biased region" description="Polar residues" evidence="7">
    <location>
        <begin position="1021"/>
        <end position="1050"/>
    </location>
</feature>
<dbReference type="PROSITE" id="PS50222">
    <property type="entry name" value="EF_HAND_2"/>
    <property type="match status" value="1"/>
</dbReference>
<dbReference type="GO" id="GO:0016042">
    <property type="term" value="P:lipid catabolic process"/>
    <property type="evidence" value="ECO:0007669"/>
    <property type="project" value="UniProtKB-KW"/>
</dbReference>
<dbReference type="EMBL" id="MCFL01000044">
    <property type="protein sequence ID" value="ORZ32619.1"/>
    <property type="molecule type" value="Genomic_DNA"/>
</dbReference>
<dbReference type="Gene3D" id="3.20.20.190">
    <property type="entry name" value="Phosphatidylinositol (PI) phosphodiesterase"/>
    <property type="match status" value="2"/>
</dbReference>
<dbReference type="InterPro" id="IPR000909">
    <property type="entry name" value="PLipase_C_PInositol-sp_X_dom"/>
</dbReference>
<evidence type="ECO:0000259" key="9">
    <source>
        <dbReference type="PROSITE" id="PS50008"/>
    </source>
</evidence>
<evidence type="ECO:0000256" key="5">
    <source>
        <dbReference type="ARBA" id="ARBA00023224"/>
    </source>
</evidence>
<dbReference type="Pfam" id="PF00168">
    <property type="entry name" value="C2"/>
    <property type="match status" value="1"/>
</dbReference>
<dbReference type="Gene3D" id="2.60.40.150">
    <property type="entry name" value="C2 domain"/>
    <property type="match status" value="1"/>
</dbReference>
<dbReference type="OrthoDB" id="269822at2759"/>
<dbReference type="PANTHER" id="PTHR10336:SF36">
    <property type="entry name" value="1-PHOSPHATIDYLINOSITOL 4,5-BISPHOSPHATE PHOSPHODIESTERASE BETA-4"/>
    <property type="match status" value="1"/>
</dbReference>
<dbReference type="SUPFAM" id="SSF49562">
    <property type="entry name" value="C2 domain (Calcium/lipid-binding domain, CaLB)"/>
    <property type="match status" value="1"/>
</dbReference>
<dbReference type="GO" id="GO:0048015">
    <property type="term" value="P:phosphatidylinositol-mediated signaling"/>
    <property type="evidence" value="ECO:0007669"/>
    <property type="project" value="TreeGrafter"/>
</dbReference>
<evidence type="ECO:0000259" key="8">
    <source>
        <dbReference type="PROSITE" id="PS50004"/>
    </source>
</evidence>
<dbReference type="PROSITE" id="PS50007">
    <property type="entry name" value="PIPLC_X_DOMAIN"/>
    <property type="match status" value="1"/>
</dbReference>
<feature type="domain" description="PI-PLC Y-box" evidence="9">
    <location>
        <begin position="800"/>
        <end position="888"/>
    </location>
</feature>
<dbReference type="InterPro" id="IPR001192">
    <property type="entry name" value="PI-PLC_fam"/>
</dbReference>
<evidence type="ECO:0000259" key="10">
    <source>
        <dbReference type="PROSITE" id="PS50222"/>
    </source>
</evidence>
<dbReference type="CDD" id="cd08558">
    <property type="entry name" value="PI-PLCc_eukaryota"/>
    <property type="match status" value="1"/>
</dbReference>
<evidence type="ECO:0000313" key="12">
    <source>
        <dbReference type="Proteomes" id="UP000193411"/>
    </source>
</evidence>
<sequence length="1164" mass="123113">MSSFFKRLQKPLQRKSSNRDLVSSSSSSASGSGHASAATGAAMDAVIASSPPSDAAASMTSSAASPLVYSLPPTLAPPTSAPGNALGGPAATLPQASADDQHHLRLDPSLMVTLDMLSAGIVLKKADRKAPGSMKDRVFKLDVLKRHLRWSSKRKPPELTTILIDDIQEIRQELSFSLPAKATEKEPLTDRCLSIHYLAHHTGEPKILDLVFPTPTLRSTLVNVIEGLQSHAASLDGRDYILFLINTWIHRAWAATDANADGKIGLDETLAALKLFNVALSKDQIRRLFAMYDRTGQGWLDLPSFSKMCLHLKRSPDVVRVFDQLTGGKDGSGQLDWPGFRQFLVAQQRERDLSEYDAQNLFMTYSIPRTSGSPTSGSGAPADPNDWAMDVTAFHIYLLSPHNAALDKRDQSVHMDMTRPMSHYFISSSHNTYLVGNQLNSESSVEAYVRVLQRGGRCVELDCWDGPHDDPVIYHGHTRTTKILLRDVLQAVAKYAFVASDYPLVLSLEMHCGYVQQGKVAYYLRNILGSALVTAKVGDGPETALPSPEALKRRILVKGKGFGVGESAEETEWKKSAGSGGQQPSPRSRTISLPTAGSGSREALPTTSSVPMNDRPASPTQEQVGTAAPGSPTSPAAKRMSVVGIPSPLALSSVTDDPATELPSTGSRHVSTPDLIRASSPPPPQQQQQQVVAASVSGSPSSYPNGNGSTSAKESSSASSSQHPDLLALAVYMRAVKFTGPASASETTQPASSAATGTASSSPEPRSRDLDFGASSMSTSSAASSLSNGSSSGNTLFCTMSSFSESAYLKHARTSLSAMHSHTSQRLARVYPGGLRVGSSNFNPFPFWAAGAQMVALNWQTFDSGMSLQAGFFARNGGCGYVLKPEYMINQAAPRPPAMTLTIQIMSGNHLPKSKGKIKGEVIDPFVVAEVFDAPMTKPPTSAAAPPVVTSPTTGGASAGTPSSSVASNATSAVPAGGAAPIATSAPASTSGVVSSLASLPIAIPPTTVGLPAASFALSNSPTRSLANQGSTSSLSEAPVQWSSPSVPVGSSTATSTLPSATAIDGQFGPPLTEQAVFTYRTATVQNNGWNPSWNETFAVRITNRDLAMIRFTVYDSDVGSNEFVGCFAAPVHCLRQGYRHLYLRNWKGKPSSDATLLVHITID</sequence>
<feature type="compositionally biased region" description="Low complexity" evidence="7">
    <location>
        <begin position="686"/>
        <end position="721"/>
    </location>
</feature>
<dbReference type="InterPro" id="IPR011993">
    <property type="entry name" value="PH-like_dom_sf"/>
</dbReference>
<keyword evidence="3 6" id="KW-0442">Lipid degradation</keyword>
<dbReference type="InterPro" id="IPR035892">
    <property type="entry name" value="C2_domain_sf"/>
</dbReference>
<dbReference type="GO" id="GO:0004435">
    <property type="term" value="F:phosphatidylinositol-4,5-bisphosphate phospholipase C activity"/>
    <property type="evidence" value="ECO:0007669"/>
    <property type="project" value="UniProtKB-EC"/>
</dbReference>
<dbReference type="PANTHER" id="PTHR10336">
    <property type="entry name" value="PHOSPHOINOSITIDE-SPECIFIC PHOSPHOLIPASE C FAMILY PROTEIN"/>
    <property type="match status" value="1"/>
</dbReference>
<dbReference type="STRING" id="765915.A0A1Y2HDI2"/>
<reference evidence="11 12" key="1">
    <citation type="submission" date="2016-07" db="EMBL/GenBank/DDBJ databases">
        <title>Pervasive Adenine N6-methylation of Active Genes in Fungi.</title>
        <authorList>
            <consortium name="DOE Joint Genome Institute"/>
            <person name="Mondo S.J."/>
            <person name="Dannebaum R.O."/>
            <person name="Kuo R.C."/>
            <person name="Labutti K."/>
            <person name="Haridas S."/>
            <person name="Kuo A."/>
            <person name="Salamov A."/>
            <person name="Ahrendt S.R."/>
            <person name="Lipzen A."/>
            <person name="Sullivan W."/>
            <person name="Andreopoulos W.B."/>
            <person name="Clum A."/>
            <person name="Lindquist E."/>
            <person name="Daum C."/>
            <person name="Ramamoorthy G.K."/>
            <person name="Gryganskyi A."/>
            <person name="Culley D."/>
            <person name="Magnuson J.K."/>
            <person name="James T.Y."/>
            <person name="O'Malley M.A."/>
            <person name="Stajich J.E."/>
            <person name="Spatafora J.W."/>
            <person name="Visel A."/>
            <person name="Grigoriev I.V."/>
        </authorList>
    </citation>
    <scope>NUCLEOTIDE SEQUENCE [LARGE SCALE GENOMIC DNA]</scope>
    <source>
        <strain evidence="11 12">PL171</strain>
    </source>
</reference>
<dbReference type="AlphaFoldDB" id="A0A1Y2HDI2"/>
<dbReference type="PROSITE" id="PS50008">
    <property type="entry name" value="PIPLC_Y_DOMAIN"/>
    <property type="match status" value="1"/>
</dbReference>
<keyword evidence="5" id="KW-0807">Transducer</keyword>
<dbReference type="PRINTS" id="PR00390">
    <property type="entry name" value="PHPHLIPASEC"/>
</dbReference>
<dbReference type="GO" id="GO:0005509">
    <property type="term" value="F:calcium ion binding"/>
    <property type="evidence" value="ECO:0007669"/>
    <property type="project" value="InterPro"/>
</dbReference>
<evidence type="ECO:0000256" key="2">
    <source>
        <dbReference type="ARBA" id="ARBA00022801"/>
    </source>
</evidence>
<feature type="region of interest" description="Disordered" evidence="7">
    <location>
        <begin position="939"/>
        <end position="977"/>
    </location>
</feature>
<feature type="region of interest" description="Disordered" evidence="7">
    <location>
        <begin position="1021"/>
        <end position="1055"/>
    </location>
</feature>
<gene>
    <name evidence="11" type="ORF">BCR44DRAFT_58006</name>
</gene>
<feature type="compositionally biased region" description="Low complexity" evidence="7">
    <location>
        <begin position="23"/>
        <end position="36"/>
    </location>
</feature>
<evidence type="ECO:0000256" key="1">
    <source>
        <dbReference type="ARBA" id="ARBA00012368"/>
    </source>
</evidence>
<feature type="region of interest" description="Disordered" evidence="7">
    <location>
        <begin position="742"/>
        <end position="776"/>
    </location>
</feature>
<organism evidence="11 12">
    <name type="scientific">Catenaria anguillulae PL171</name>
    <dbReference type="NCBI Taxonomy" id="765915"/>
    <lineage>
        <taxon>Eukaryota</taxon>
        <taxon>Fungi</taxon>
        <taxon>Fungi incertae sedis</taxon>
        <taxon>Blastocladiomycota</taxon>
        <taxon>Blastocladiomycetes</taxon>
        <taxon>Blastocladiales</taxon>
        <taxon>Catenariaceae</taxon>
        <taxon>Catenaria</taxon>
    </lineage>
</organism>
<feature type="region of interest" description="Disordered" evidence="7">
    <location>
        <begin position="75"/>
        <end position="95"/>
    </location>
</feature>
<dbReference type="Proteomes" id="UP000193411">
    <property type="component" value="Unassembled WGS sequence"/>
</dbReference>
<evidence type="ECO:0000256" key="3">
    <source>
        <dbReference type="ARBA" id="ARBA00022963"/>
    </source>
</evidence>
<dbReference type="InterPro" id="IPR001711">
    <property type="entry name" value="PLipase_C_Pinositol-sp_Y"/>
</dbReference>
<dbReference type="SMART" id="SM00148">
    <property type="entry name" value="PLCXc"/>
    <property type="match status" value="1"/>
</dbReference>
<dbReference type="GO" id="GO:0051209">
    <property type="term" value="P:release of sequestered calcium ion into cytosol"/>
    <property type="evidence" value="ECO:0007669"/>
    <property type="project" value="TreeGrafter"/>
</dbReference>
<evidence type="ECO:0000256" key="7">
    <source>
        <dbReference type="SAM" id="MobiDB-lite"/>
    </source>
</evidence>
<dbReference type="SMART" id="SM00149">
    <property type="entry name" value="PLCYc"/>
    <property type="match status" value="1"/>
</dbReference>
<feature type="compositionally biased region" description="Low complexity" evidence="7">
    <location>
        <begin position="747"/>
        <end position="762"/>
    </location>
</feature>
<dbReference type="SUPFAM" id="SSF47473">
    <property type="entry name" value="EF-hand"/>
    <property type="match status" value="1"/>
</dbReference>
<dbReference type="SMART" id="SM00239">
    <property type="entry name" value="C2"/>
    <property type="match status" value="1"/>
</dbReference>
<feature type="region of interest" description="Disordered" evidence="7">
    <location>
        <begin position="1"/>
        <end position="36"/>
    </location>
</feature>
<dbReference type="Pfam" id="PF00388">
    <property type="entry name" value="PI-PLC-X"/>
    <property type="match status" value="1"/>
</dbReference>
<dbReference type="CDD" id="cd15898">
    <property type="entry name" value="EFh_PI-PLC"/>
    <property type="match status" value="1"/>
</dbReference>
<dbReference type="InterPro" id="IPR002048">
    <property type="entry name" value="EF_hand_dom"/>
</dbReference>
<protein>
    <recommendedName>
        <fullName evidence="1 6">Phosphoinositide phospholipase C</fullName>
        <ecNumber evidence="1 6">3.1.4.11</ecNumber>
    </recommendedName>
</protein>
<dbReference type="InterPro" id="IPR000008">
    <property type="entry name" value="C2_dom"/>
</dbReference>
<dbReference type="Gene3D" id="1.10.238.10">
    <property type="entry name" value="EF-hand"/>
    <property type="match status" value="2"/>
</dbReference>
<name>A0A1Y2HDI2_9FUNG</name>
<dbReference type="CDD" id="cd00275">
    <property type="entry name" value="C2_PLC_like"/>
    <property type="match status" value="1"/>
</dbReference>